<dbReference type="GO" id="GO:0006423">
    <property type="term" value="P:cysteinyl-tRNA aminoacylation"/>
    <property type="evidence" value="ECO:0007669"/>
    <property type="project" value="UniProtKB-UniRule"/>
</dbReference>
<evidence type="ECO:0000256" key="8">
    <source>
        <dbReference type="ARBA" id="ARBA00022833"/>
    </source>
</evidence>
<comment type="subcellular location">
    <subcellularLocation>
        <location evidence="1 13">Cytoplasm</location>
    </subcellularLocation>
</comment>
<dbReference type="NCBIfam" id="TIGR00435">
    <property type="entry name" value="cysS"/>
    <property type="match status" value="1"/>
</dbReference>
<feature type="binding site" evidence="13">
    <location>
        <position position="269"/>
    </location>
    <ligand>
        <name>ATP</name>
        <dbReference type="ChEBI" id="CHEBI:30616"/>
    </ligand>
</feature>
<dbReference type="GO" id="GO:0005829">
    <property type="term" value="C:cytosol"/>
    <property type="evidence" value="ECO:0007669"/>
    <property type="project" value="TreeGrafter"/>
</dbReference>
<feature type="binding site" evidence="13">
    <location>
        <position position="234"/>
    </location>
    <ligand>
        <name>Zn(2+)</name>
        <dbReference type="ChEBI" id="CHEBI:29105"/>
    </ligand>
</feature>
<dbReference type="Pfam" id="PF23493">
    <property type="entry name" value="CysS_C"/>
    <property type="match status" value="1"/>
</dbReference>
<comment type="catalytic activity">
    <reaction evidence="12 13">
        <text>tRNA(Cys) + L-cysteine + ATP = L-cysteinyl-tRNA(Cys) + AMP + diphosphate</text>
        <dbReference type="Rhea" id="RHEA:17773"/>
        <dbReference type="Rhea" id="RHEA-COMP:9661"/>
        <dbReference type="Rhea" id="RHEA-COMP:9679"/>
        <dbReference type="ChEBI" id="CHEBI:30616"/>
        <dbReference type="ChEBI" id="CHEBI:33019"/>
        <dbReference type="ChEBI" id="CHEBI:35235"/>
        <dbReference type="ChEBI" id="CHEBI:78442"/>
        <dbReference type="ChEBI" id="CHEBI:78517"/>
        <dbReference type="ChEBI" id="CHEBI:456215"/>
        <dbReference type="EC" id="6.1.1.16"/>
    </reaction>
</comment>
<evidence type="ECO:0000256" key="1">
    <source>
        <dbReference type="ARBA" id="ARBA00004496"/>
    </source>
</evidence>
<keyword evidence="7 13" id="KW-0547">Nucleotide-binding</keyword>
<evidence type="ECO:0000256" key="7">
    <source>
        <dbReference type="ARBA" id="ARBA00022741"/>
    </source>
</evidence>
<dbReference type="HAMAP" id="MF_00041">
    <property type="entry name" value="Cys_tRNA_synth"/>
    <property type="match status" value="1"/>
</dbReference>
<comment type="caution">
    <text evidence="15">The sequence shown here is derived from an EMBL/GenBank/DDBJ whole genome shotgun (WGS) entry which is preliminary data.</text>
</comment>
<evidence type="ECO:0000256" key="13">
    <source>
        <dbReference type="HAMAP-Rule" id="MF_00041"/>
    </source>
</evidence>
<dbReference type="PRINTS" id="PR00983">
    <property type="entry name" value="TRNASYNTHCYS"/>
</dbReference>
<dbReference type="Gene3D" id="3.40.50.620">
    <property type="entry name" value="HUPs"/>
    <property type="match status" value="1"/>
</dbReference>
<dbReference type="InterPro" id="IPR009080">
    <property type="entry name" value="tRNAsynth_Ia_anticodon-bd"/>
</dbReference>
<dbReference type="OrthoDB" id="9815130at2"/>
<dbReference type="CDD" id="cd00672">
    <property type="entry name" value="CysRS_core"/>
    <property type="match status" value="1"/>
</dbReference>
<feature type="binding site" evidence="13">
    <location>
        <position position="29"/>
    </location>
    <ligand>
        <name>Zn(2+)</name>
        <dbReference type="ChEBI" id="CHEBI:29105"/>
    </ligand>
</feature>
<dbReference type="EMBL" id="QJKK01000007">
    <property type="protein sequence ID" value="RAL23227.1"/>
    <property type="molecule type" value="Genomic_DNA"/>
</dbReference>
<evidence type="ECO:0000256" key="11">
    <source>
        <dbReference type="ARBA" id="ARBA00023146"/>
    </source>
</evidence>
<organism evidence="15 16">
    <name type="scientific">Thermoflavimicrobium daqui</name>
    <dbReference type="NCBI Taxonomy" id="2137476"/>
    <lineage>
        <taxon>Bacteria</taxon>
        <taxon>Bacillati</taxon>
        <taxon>Bacillota</taxon>
        <taxon>Bacilli</taxon>
        <taxon>Bacillales</taxon>
        <taxon>Thermoactinomycetaceae</taxon>
        <taxon>Thermoflavimicrobium</taxon>
    </lineage>
</organism>
<dbReference type="InterPro" id="IPR032678">
    <property type="entry name" value="tRNA-synt_1_cat_dom"/>
</dbReference>
<keyword evidence="6 13" id="KW-0479">Metal-binding</keyword>
<dbReference type="InterPro" id="IPR014729">
    <property type="entry name" value="Rossmann-like_a/b/a_fold"/>
</dbReference>
<evidence type="ECO:0000259" key="14">
    <source>
        <dbReference type="SMART" id="SM00840"/>
    </source>
</evidence>
<dbReference type="Gene3D" id="1.20.120.1910">
    <property type="entry name" value="Cysteine-tRNA ligase, C-terminal anti-codon recognition domain"/>
    <property type="match status" value="1"/>
</dbReference>
<feature type="binding site" evidence="13">
    <location>
        <position position="238"/>
    </location>
    <ligand>
        <name>Zn(2+)</name>
        <dbReference type="ChEBI" id="CHEBI:29105"/>
    </ligand>
</feature>
<dbReference type="GO" id="GO:0005524">
    <property type="term" value="F:ATP binding"/>
    <property type="evidence" value="ECO:0007669"/>
    <property type="project" value="UniProtKB-UniRule"/>
</dbReference>
<comment type="subunit">
    <text evidence="3 13">Monomer.</text>
</comment>
<dbReference type="FunFam" id="3.40.50.620:FF:000009">
    <property type="entry name" value="Cysteine--tRNA ligase"/>
    <property type="match status" value="1"/>
</dbReference>
<sequence length="466" mass="54081">MAVQLYNTMTRRKELFEPLNSNQVKMYVCGPTVYNYIHIGNARVFVFFDVVRRYLQYLGYDVTYVQNFTDVDDRLIQASMDTGRTVPEIAEEYIHAYFEDMDALKVKRADVHPRATEHIEEMISAVQTLIEKGYAYERDGDVYYRSLYKKDYGKLSHQSLDELKSGARIEINERKEHALDFALWKAAKPGEISWESPWGPGRPGWHLECSVMARKYLGDTLDIHAGGMDLCFPHHENEIAQSEAWTEKQFVRYWLHNGFINIDNEKMSKSLGNIIRVVELRKNYSVPAIRYFLLSSHYRNPINFNQEVMQQAEASVDRIQTAVSNLQHRKETALSGDVPEELTHELKRLTDQFTLEMNDDFNTANAISVLFDAVRLSNEWVARSVVTIESLNLLLDFLQEIGGNILGLIDTHAQECLDQEVEVLIAERQQARKDKNFKRADEIRDMLNAKGIILEDTPQGVRWRRK</sequence>
<evidence type="ECO:0000256" key="9">
    <source>
        <dbReference type="ARBA" id="ARBA00022840"/>
    </source>
</evidence>
<reference evidence="15 16" key="1">
    <citation type="submission" date="2018-06" db="EMBL/GenBank/DDBJ databases">
        <title>Thermoflavimicrobium daqus sp. nov., a thermophilic microbe isolated from Moutai-flavour Daqu.</title>
        <authorList>
            <person name="Wang X."/>
            <person name="Zhou H."/>
        </authorList>
    </citation>
    <scope>NUCLEOTIDE SEQUENCE [LARGE SCALE GENOMIC DNA]</scope>
    <source>
        <strain evidence="15 16">FBKL4.011</strain>
    </source>
</reference>
<feature type="short sequence motif" description="'KMSKS' region" evidence="13">
    <location>
        <begin position="266"/>
        <end position="270"/>
    </location>
</feature>
<protein>
    <recommendedName>
        <fullName evidence="13">Cysteine--tRNA ligase</fullName>
        <ecNumber evidence="13">6.1.1.16</ecNumber>
    </recommendedName>
    <alternativeName>
        <fullName evidence="13">Cysteinyl-tRNA synthetase</fullName>
        <shortName evidence="13">CysRS</shortName>
    </alternativeName>
</protein>
<dbReference type="GO" id="GO:0008270">
    <property type="term" value="F:zinc ion binding"/>
    <property type="evidence" value="ECO:0007669"/>
    <property type="project" value="UniProtKB-UniRule"/>
</dbReference>
<keyword evidence="9 13" id="KW-0067">ATP-binding</keyword>
<keyword evidence="8 13" id="KW-0862">Zinc</keyword>
<evidence type="ECO:0000256" key="5">
    <source>
        <dbReference type="ARBA" id="ARBA00022598"/>
    </source>
</evidence>
<feature type="short sequence motif" description="'HIGH' region" evidence="13">
    <location>
        <begin position="31"/>
        <end position="41"/>
    </location>
</feature>
<comment type="cofactor">
    <cofactor evidence="13">
        <name>Zn(2+)</name>
        <dbReference type="ChEBI" id="CHEBI:29105"/>
    </cofactor>
    <text evidence="13">Binds 1 zinc ion per subunit.</text>
</comment>
<dbReference type="PANTHER" id="PTHR10890:SF3">
    <property type="entry name" value="CYSTEINE--TRNA LIGASE, CYTOPLASMIC"/>
    <property type="match status" value="1"/>
</dbReference>
<gene>
    <name evidence="13 15" type="primary">cysS</name>
    <name evidence="15" type="ORF">DL897_12755</name>
</gene>
<evidence type="ECO:0000256" key="6">
    <source>
        <dbReference type="ARBA" id="ARBA00022723"/>
    </source>
</evidence>
<evidence type="ECO:0000256" key="4">
    <source>
        <dbReference type="ARBA" id="ARBA00022490"/>
    </source>
</evidence>
<dbReference type="EC" id="6.1.1.16" evidence="13"/>
<accession>A0A364K312</accession>
<evidence type="ECO:0000313" key="16">
    <source>
        <dbReference type="Proteomes" id="UP000251213"/>
    </source>
</evidence>
<dbReference type="InterPro" id="IPR015273">
    <property type="entry name" value="Cys-tRNA-synt_Ia_DALR"/>
</dbReference>
<dbReference type="Pfam" id="PF01406">
    <property type="entry name" value="tRNA-synt_1e"/>
    <property type="match status" value="1"/>
</dbReference>
<keyword evidence="5 13" id="KW-0436">Ligase</keyword>
<dbReference type="GO" id="GO:0004817">
    <property type="term" value="F:cysteine-tRNA ligase activity"/>
    <property type="evidence" value="ECO:0007669"/>
    <property type="project" value="UniProtKB-UniRule"/>
</dbReference>
<name>A0A364K312_9BACL</name>
<dbReference type="RefSeq" id="WP_113659534.1">
    <property type="nucleotide sequence ID" value="NZ_KZ845669.1"/>
</dbReference>
<dbReference type="InterPro" id="IPR056411">
    <property type="entry name" value="CysS_C"/>
</dbReference>
<evidence type="ECO:0000256" key="12">
    <source>
        <dbReference type="ARBA" id="ARBA00047398"/>
    </source>
</evidence>
<keyword evidence="10 13" id="KW-0648">Protein biosynthesis</keyword>
<dbReference type="Pfam" id="PF09190">
    <property type="entry name" value="DALR_2"/>
    <property type="match status" value="1"/>
</dbReference>
<keyword evidence="16" id="KW-1185">Reference proteome</keyword>
<dbReference type="InterPro" id="IPR024909">
    <property type="entry name" value="Cys-tRNA/MSH_ligase"/>
</dbReference>
<evidence type="ECO:0000313" key="15">
    <source>
        <dbReference type="EMBL" id="RAL23227.1"/>
    </source>
</evidence>
<comment type="similarity">
    <text evidence="2 13">Belongs to the class-I aminoacyl-tRNA synthetase family.</text>
</comment>
<dbReference type="AlphaFoldDB" id="A0A364K312"/>
<dbReference type="SUPFAM" id="SSF52374">
    <property type="entry name" value="Nucleotidylyl transferase"/>
    <property type="match status" value="1"/>
</dbReference>
<dbReference type="SUPFAM" id="SSF47323">
    <property type="entry name" value="Anticodon-binding domain of a subclass of class I aminoacyl-tRNA synthetases"/>
    <property type="match status" value="1"/>
</dbReference>
<evidence type="ECO:0000256" key="2">
    <source>
        <dbReference type="ARBA" id="ARBA00005594"/>
    </source>
</evidence>
<evidence type="ECO:0000256" key="3">
    <source>
        <dbReference type="ARBA" id="ARBA00011245"/>
    </source>
</evidence>
<reference evidence="15 16" key="2">
    <citation type="submission" date="2018-06" db="EMBL/GenBank/DDBJ databases">
        <authorList>
            <person name="Zhirakovskaya E."/>
        </authorList>
    </citation>
    <scope>NUCLEOTIDE SEQUENCE [LARGE SCALE GENOMIC DNA]</scope>
    <source>
        <strain evidence="15 16">FBKL4.011</strain>
    </source>
</reference>
<dbReference type="PANTHER" id="PTHR10890">
    <property type="entry name" value="CYSTEINYL-TRNA SYNTHETASE"/>
    <property type="match status" value="1"/>
</dbReference>
<feature type="domain" description="Cysteinyl-tRNA synthetase class Ia DALR" evidence="14">
    <location>
        <begin position="352"/>
        <end position="418"/>
    </location>
</feature>
<dbReference type="Proteomes" id="UP000251213">
    <property type="component" value="Unassembled WGS sequence"/>
</dbReference>
<evidence type="ECO:0000256" key="10">
    <source>
        <dbReference type="ARBA" id="ARBA00022917"/>
    </source>
</evidence>
<dbReference type="SMART" id="SM00840">
    <property type="entry name" value="DALR_2"/>
    <property type="match status" value="1"/>
</dbReference>
<keyword evidence="4 13" id="KW-0963">Cytoplasm</keyword>
<feature type="binding site" evidence="13">
    <location>
        <position position="209"/>
    </location>
    <ligand>
        <name>Zn(2+)</name>
        <dbReference type="ChEBI" id="CHEBI:29105"/>
    </ligand>
</feature>
<keyword evidence="11 13" id="KW-0030">Aminoacyl-tRNA synthetase</keyword>
<proteinExistence type="inferred from homology"/>
<dbReference type="InterPro" id="IPR015803">
    <property type="entry name" value="Cys-tRNA-ligase"/>
</dbReference>